<dbReference type="GO" id="GO:0005737">
    <property type="term" value="C:cytoplasm"/>
    <property type="evidence" value="ECO:0007669"/>
    <property type="project" value="TreeGrafter"/>
</dbReference>
<dbReference type="RefSeq" id="XP_011373572.1">
    <property type="nucleotide sequence ID" value="XM_011375270.1"/>
</dbReference>
<proteinExistence type="predicted"/>
<gene>
    <name evidence="2" type="primary">TEX37</name>
</gene>
<evidence type="ECO:0000313" key="2">
    <source>
        <dbReference type="RefSeq" id="XP_011373572.1"/>
    </source>
</evidence>
<dbReference type="GeneID" id="105302308"/>
<protein>
    <submittedName>
        <fullName evidence="2">Testis-expressed sequence 37 protein</fullName>
    </submittedName>
</protein>
<dbReference type="Pfam" id="PF15217">
    <property type="entry name" value="TSC21"/>
    <property type="match status" value="1"/>
</dbReference>
<name>A0A6P3R1H8_PTEVA</name>
<dbReference type="Proteomes" id="UP000515202">
    <property type="component" value="Unplaced"/>
</dbReference>
<dbReference type="PANTHER" id="PTHR36882:SF1">
    <property type="entry name" value="TESTIS-EXPRESSED SEQUENCE 37 PROTEIN"/>
    <property type="match status" value="1"/>
</dbReference>
<keyword evidence="1" id="KW-1185">Reference proteome</keyword>
<evidence type="ECO:0000313" key="1">
    <source>
        <dbReference type="Proteomes" id="UP000515202"/>
    </source>
</evidence>
<dbReference type="OrthoDB" id="9514831at2759"/>
<accession>A0A6P3R1H8</accession>
<dbReference type="InterPro" id="IPR029361">
    <property type="entry name" value="SPMIP9"/>
</dbReference>
<dbReference type="PANTHER" id="PTHR36882">
    <property type="entry name" value="TESTIS-EXPRESSED SEQUENCE 37 PROTEIN"/>
    <property type="match status" value="1"/>
</dbReference>
<dbReference type="AlphaFoldDB" id="A0A6P3R1H8"/>
<sequence length="180" mass="20646">MAGVVYPRQAPVDLDMYQSSYMVNYKPYGKHKYSRVTPHEKEKLDIQLREKEFYRPIRGPNPKLEDGYPAFKRPYMTTKDLGHPGFFPPPERVTTGEEEGRLTSICPSMYPVSHGWYLPQGDLNGVHRSADFPCLLEPERQPAAEAGKGYFLLPGCVCPHHHMAKVPVLNRWGPLLPFYQ</sequence>
<dbReference type="CTD" id="200523"/>
<organism evidence="1 2">
    <name type="scientific">Pteropus vampyrus</name>
    <name type="common">Large flying fox</name>
    <dbReference type="NCBI Taxonomy" id="132908"/>
    <lineage>
        <taxon>Eukaryota</taxon>
        <taxon>Metazoa</taxon>
        <taxon>Chordata</taxon>
        <taxon>Craniata</taxon>
        <taxon>Vertebrata</taxon>
        <taxon>Euteleostomi</taxon>
        <taxon>Mammalia</taxon>
        <taxon>Eutheria</taxon>
        <taxon>Laurasiatheria</taxon>
        <taxon>Chiroptera</taxon>
        <taxon>Yinpterochiroptera</taxon>
        <taxon>Pteropodoidea</taxon>
        <taxon>Pteropodidae</taxon>
        <taxon>Pteropodinae</taxon>
        <taxon>Pteropus</taxon>
    </lineage>
</organism>
<reference evidence="2" key="1">
    <citation type="submission" date="2025-08" db="UniProtKB">
        <authorList>
            <consortium name="RefSeq"/>
        </authorList>
    </citation>
    <scope>IDENTIFICATION</scope>
    <source>
        <tissue evidence="2">Kidney</tissue>
    </source>
</reference>
<dbReference type="KEGG" id="pvp:105302308"/>